<dbReference type="SUPFAM" id="SSF48008">
    <property type="entry name" value="GntR ligand-binding domain-like"/>
    <property type="match status" value="1"/>
</dbReference>
<feature type="domain" description="HTH gntR-type" evidence="4">
    <location>
        <begin position="6"/>
        <end position="76"/>
    </location>
</feature>
<protein>
    <submittedName>
        <fullName evidence="5">GntR family transcriptional regulator</fullName>
    </submittedName>
</protein>
<keyword evidence="3" id="KW-0804">Transcription</keyword>
<dbReference type="InterPro" id="IPR036390">
    <property type="entry name" value="WH_DNA-bd_sf"/>
</dbReference>
<dbReference type="RefSeq" id="WP_136964580.1">
    <property type="nucleotide sequence ID" value="NZ_CP039690.1"/>
</dbReference>
<dbReference type="CDD" id="cd07377">
    <property type="entry name" value="WHTH_GntR"/>
    <property type="match status" value="1"/>
</dbReference>
<dbReference type="Pfam" id="PF00392">
    <property type="entry name" value="GntR"/>
    <property type="match status" value="1"/>
</dbReference>
<dbReference type="PANTHER" id="PTHR43537">
    <property type="entry name" value="TRANSCRIPTIONAL REGULATOR, GNTR FAMILY"/>
    <property type="match status" value="1"/>
</dbReference>
<dbReference type="Pfam" id="PF07729">
    <property type="entry name" value="FCD"/>
    <property type="match status" value="1"/>
</dbReference>
<dbReference type="GO" id="GO:0003700">
    <property type="term" value="F:DNA-binding transcription factor activity"/>
    <property type="evidence" value="ECO:0007669"/>
    <property type="project" value="InterPro"/>
</dbReference>
<name>A0A4D7B7B6_9HYPH</name>
<evidence type="ECO:0000256" key="2">
    <source>
        <dbReference type="ARBA" id="ARBA00023125"/>
    </source>
</evidence>
<dbReference type="PANTHER" id="PTHR43537:SF49">
    <property type="entry name" value="TRANSCRIPTIONAL REGULATORY PROTEIN"/>
    <property type="match status" value="1"/>
</dbReference>
<dbReference type="OrthoDB" id="9028214at2"/>
<dbReference type="GO" id="GO:0003677">
    <property type="term" value="F:DNA binding"/>
    <property type="evidence" value="ECO:0007669"/>
    <property type="project" value="UniProtKB-KW"/>
</dbReference>
<dbReference type="InterPro" id="IPR008920">
    <property type="entry name" value="TF_FadR/GntR_C"/>
</dbReference>
<dbReference type="SMART" id="SM00345">
    <property type="entry name" value="HTH_GNTR"/>
    <property type="match status" value="1"/>
</dbReference>
<dbReference type="AlphaFoldDB" id="A0A4D7B7B6"/>
<dbReference type="InterPro" id="IPR011711">
    <property type="entry name" value="GntR_C"/>
</dbReference>
<evidence type="ECO:0000256" key="3">
    <source>
        <dbReference type="ARBA" id="ARBA00023163"/>
    </source>
</evidence>
<gene>
    <name evidence="5" type="ORF">E8M01_11875</name>
</gene>
<accession>A0A4D7B7B6</accession>
<evidence type="ECO:0000313" key="6">
    <source>
        <dbReference type="Proteomes" id="UP000298781"/>
    </source>
</evidence>
<dbReference type="KEGG" id="pstg:E8M01_11875"/>
<dbReference type="Proteomes" id="UP000298781">
    <property type="component" value="Chromosome"/>
</dbReference>
<keyword evidence="6" id="KW-1185">Reference proteome</keyword>
<evidence type="ECO:0000313" key="5">
    <source>
        <dbReference type="EMBL" id="QCI69174.1"/>
    </source>
</evidence>
<keyword evidence="1" id="KW-0805">Transcription regulation</keyword>
<dbReference type="Gene3D" id="1.10.10.10">
    <property type="entry name" value="Winged helix-like DNA-binding domain superfamily/Winged helix DNA-binding domain"/>
    <property type="match status" value="1"/>
</dbReference>
<dbReference type="EMBL" id="CP039690">
    <property type="protein sequence ID" value="QCI69174.1"/>
    <property type="molecule type" value="Genomic_DNA"/>
</dbReference>
<sequence>MVKPEQTFKQRVYADLKRAITEMDLYSSPETIWLDERQLSEQLGVSRTPVREALTMLENEGFVRPIPRRGIIVIKKSLREIVEMIEAWAALEGMAARRAAALAPAREIANLRLIFKEFGAEHQPADHLEEYSAANISFHQAIIQLGGSQLLEDLTANLLLHVRGIRRITIGRAERISASIKDHVAIIDAIESRDADRAEQLSRQHTLGLAAYVERHGGEFFA</sequence>
<proteinExistence type="predicted"/>
<dbReference type="InterPro" id="IPR000524">
    <property type="entry name" value="Tscrpt_reg_HTH_GntR"/>
</dbReference>
<dbReference type="PRINTS" id="PR00035">
    <property type="entry name" value="HTHGNTR"/>
</dbReference>
<evidence type="ECO:0000259" key="4">
    <source>
        <dbReference type="PROSITE" id="PS50949"/>
    </source>
</evidence>
<keyword evidence="2" id="KW-0238">DNA-binding</keyword>
<dbReference type="InterPro" id="IPR036388">
    <property type="entry name" value="WH-like_DNA-bd_sf"/>
</dbReference>
<organism evidence="5 6">
    <name type="scientific">Phreatobacter stygius</name>
    <dbReference type="NCBI Taxonomy" id="1940610"/>
    <lineage>
        <taxon>Bacteria</taxon>
        <taxon>Pseudomonadati</taxon>
        <taxon>Pseudomonadota</taxon>
        <taxon>Alphaproteobacteria</taxon>
        <taxon>Hyphomicrobiales</taxon>
        <taxon>Phreatobacteraceae</taxon>
        <taxon>Phreatobacter</taxon>
    </lineage>
</organism>
<reference evidence="5 6" key="1">
    <citation type="submission" date="2019-04" db="EMBL/GenBank/DDBJ databases">
        <title>Phreatobacter aquaticus sp. nov.</title>
        <authorList>
            <person name="Choi A."/>
        </authorList>
    </citation>
    <scope>NUCLEOTIDE SEQUENCE [LARGE SCALE GENOMIC DNA]</scope>
    <source>
        <strain evidence="5 6">KCTC 52518</strain>
    </source>
</reference>
<dbReference type="SMART" id="SM00895">
    <property type="entry name" value="FCD"/>
    <property type="match status" value="1"/>
</dbReference>
<evidence type="ECO:0000256" key="1">
    <source>
        <dbReference type="ARBA" id="ARBA00023015"/>
    </source>
</evidence>
<dbReference type="SUPFAM" id="SSF46785">
    <property type="entry name" value="Winged helix' DNA-binding domain"/>
    <property type="match status" value="1"/>
</dbReference>
<dbReference type="Gene3D" id="1.20.120.530">
    <property type="entry name" value="GntR ligand-binding domain-like"/>
    <property type="match status" value="1"/>
</dbReference>
<dbReference type="PROSITE" id="PS50949">
    <property type="entry name" value="HTH_GNTR"/>
    <property type="match status" value="1"/>
</dbReference>